<feature type="compositionally biased region" description="Low complexity" evidence="1">
    <location>
        <begin position="65"/>
        <end position="77"/>
    </location>
</feature>
<feature type="compositionally biased region" description="Pro residues" evidence="1">
    <location>
        <begin position="35"/>
        <end position="51"/>
    </location>
</feature>
<evidence type="ECO:0000256" key="1">
    <source>
        <dbReference type="SAM" id="MobiDB-lite"/>
    </source>
</evidence>
<sequence length="403" mass="46202">MKTWAKDALTHVKDYDFNLDEEKKNEQPIQQAKKQPPPIPPPPSKLLPPPNMILLPPSNALINKQPQQSSSQTPVPQLSANVKQQTQVDSGTDNNNIEEKGEQQDDQEDDQQYAALFAQKCLALNITFYENKGTEQFGIVTAMILRQPLEGTDKQIKEIQKRQDSQCDPLLNGFDRMGDDFPKIVFDQGVAEGLLTLFNTRELDKIPKSSVQAFYRLSSLNIQVKKLLIQINPFMGLIRLLDSANLDIIDEILKSILLLVMMSSQQEPTETHPHFQEISYQLGIEKLLKQFKENRDRAYEVDHKNEAKNDLFDNFSMFNQIGIFKSFKNAMTYYTPKEIMNRSALIIALISRKQTDIDREIFYEIKKYVDGLFDDDEQISTAIKIAQPELASTKQITFNVQQN</sequence>
<proteinExistence type="predicted"/>
<dbReference type="AlphaFoldDB" id="A0A5J4X349"/>
<protein>
    <submittedName>
        <fullName evidence="2">Uncharacterized protein</fullName>
    </submittedName>
</protein>
<comment type="caution">
    <text evidence="2">The sequence shown here is derived from an EMBL/GenBank/DDBJ whole genome shotgun (WGS) entry which is preliminary data.</text>
</comment>
<evidence type="ECO:0000313" key="3">
    <source>
        <dbReference type="Proteomes" id="UP000324800"/>
    </source>
</evidence>
<feature type="compositionally biased region" description="Basic and acidic residues" evidence="1">
    <location>
        <begin position="1"/>
        <end position="26"/>
    </location>
</feature>
<gene>
    <name evidence="2" type="ORF">EZS28_002842</name>
</gene>
<accession>A0A5J4X349</accession>
<feature type="compositionally biased region" description="Polar residues" evidence="1">
    <location>
        <begin position="78"/>
        <end position="95"/>
    </location>
</feature>
<feature type="region of interest" description="Disordered" evidence="1">
    <location>
        <begin position="1"/>
        <end position="109"/>
    </location>
</feature>
<evidence type="ECO:0000313" key="2">
    <source>
        <dbReference type="EMBL" id="KAA6401630.1"/>
    </source>
</evidence>
<dbReference type="Proteomes" id="UP000324800">
    <property type="component" value="Unassembled WGS sequence"/>
</dbReference>
<reference evidence="2 3" key="1">
    <citation type="submission" date="2019-03" db="EMBL/GenBank/DDBJ databases">
        <title>Single cell metagenomics reveals metabolic interactions within the superorganism composed of flagellate Streblomastix strix and complex community of Bacteroidetes bacteria on its surface.</title>
        <authorList>
            <person name="Treitli S.C."/>
            <person name="Kolisko M."/>
            <person name="Husnik F."/>
            <person name="Keeling P."/>
            <person name="Hampl V."/>
        </authorList>
    </citation>
    <scope>NUCLEOTIDE SEQUENCE [LARGE SCALE GENOMIC DNA]</scope>
    <source>
        <strain evidence="2">ST1C</strain>
    </source>
</reference>
<dbReference type="EMBL" id="SNRW01000359">
    <property type="protein sequence ID" value="KAA6401630.1"/>
    <property type="molecule type" value="Genomic_DNA"/>
</dbReference>
<name>A0A5J4X349_9EUKA</name>
<organism evidence="2 3">
    <name type="scientific">Streblomastix strix</name>
    <dbReference type="NCBI Taxonomy" id="222440"/>
    <lineage>
        <taxon>Eukaryota</taxon>
        <taxon>Metamonada</taxon>
        <taxon>Preaxostyla</taxon>
        <taxon>Oxymonadida</taxon>
        <taxon>Streblomastigidae</taxon>
        <taxon>Streblomastix</taxon>
    </lineage>
</organism>